<gene>
    <name evidence="1" type="ORF">SASPL_106118</name>
</gene>
<dbReference type="CDD" id="cd07067">
    <property type="entry name" value="HP_PGM_like"/>
    <property type="match status" value="1"/>
</dbReference>
<dbReference type="InterPro" id="IPR012398">
    <property type="entry name" value="PRIB5"/>
</dbReference>
<dbReference type="SUPFAM" id="SSF53254">
    <property type="entry name" value="Phosphoglycerate mutase-like"/>
    <property type="match status" value="1"/>
</dbReference>
<reference evidence="1" key="1">
    <citation type="submission" date="2018-01" db="EMBL/GenBank/DDBJ databases">
        <authorList>
            <person name="Mao J.F."/>
        </authorList>
    </citation>
    <scope>NUCLEOTIDE SEQUENCE</scope>
    <source>
        <strain evidence="1">Huo1</strain>
        <tissue evidence="1">Leaf</tissue>
    </source>
</reference>
<evidence type="ECO:0008006" key="3">
    <source>
        <dbReference type="Google" id="ProtNLM"/>
    </source>
</evidence>
<dbReference type="InterPro" id="IPR029033">
    <property type="entry name" value="His_PPase_superfam"/>
</dbReference>
<dbReference type="AlphaFoldDB" id="A0A8X8YL80"/>
<evidence type="ECO:0000313" key="1">
    <source>
        <dbReference type="EMBL" id="KAG6434481.1"/>
    </source>
</evidence>
<keyword evidence="2" id="KW-1185">Reference proteome</keyword>
<dbReference type="OrthoDB" id="414418at2759"/>
<dbReference type="Proteomes" id="UP000298416">
    <property type="component" value="Unassembled WGS sequence"/>
</dbReference>
<organism evidence="1">
    <name type="scientific">Salvia splendens</name>
    <name type="common">Scarlet sage</name>
    <dbReference type="NCBI Taxonomy" id="180675"/>
    <lineage>
        <taxon>Eukaryota</taxon>
        <taxon>Viridiplantae</taxon>
        <taxon>Streptophyta</taxon>
        <taxon>Embryophyta</taxon>
        <taxon>Tracheophyta</taxon>
        <taxon>Spermatophyta</taxon>
        <taxon>Magnoliopsida</taxon>
        <taxon>eudicotyledons</taxon>
        <taxon>Gunneridae</taxon>
        <taxon>Pentapetalae</taxon>
        <taxon>asterids</taxon>
        <taxon>lamiids</taxon>
        <taxon>Lamiales</taxon>
        <taxon>Lamiaceae</taxon>
        <taxon>Nepetoideae</taxon>
        <taxon>Mentheae</taxon>
        <taxon>Salviinae</taxon>
        <taxon>Salvia</taxon>
        <taxon>Salvia subgen. Calosphace</taxon>
        <taxon>core Calosphace</taxon>
    </lineage>
</organism>
<protein>
    <recommendedName>
        <fullName evidence="3">Phosphoglycerate mutase</fullName>
    </recommendedName>
</protein>
<comment type="caution">
    <text evidence="1">The sequence shown here is derived from an EMBL/GenBank/DDBJ whole genome shotgun (WGS) entry which is preliminary data.</text>
</comment>
<dbReference type="PANTHER" id="PTHR16469">
    <property type="entry name" value="UBIQUITIN-ASSOCIATED AND SH3 DOMAIN-CONTAINING BA-RELATED"/>
    <property type="match status" value="1"/>
</dbReference>
<accession>A0A8X8YL80</accession>
<name>A0A8X8YL80_SALSN</name>
<dbReference type="PIRSF" id="PIRSF015897">
    <property type="entry name" value="PRIB5"/>
    <property type="match status" value="1"/>
</dbReference>
<dbReference type="InterPro" id="IPR013078">
    <property type="entry name" value="His_Pase_superF_clade-1"/>
</dbReference>
<reference evidence="1" key="2">
    <citation type="submission" date="2020-08" db="EMBL/GenBank/DDBJ databases">
        <title>Plant Genome Project.</title>
        <authorList>
            <person name="Zhang R.-G."/>
        </authorList>
    </citation>
    <scope>NUCLEOTIDE SEQUENCE</scope>
    <source>
        <strain evidence="1">Huo1</strain>
        <tissue evidence="1">Leaf</tissue>
    </source>
</reference>
<dbReference type="Gene3D" id="3.40.50.1240">
    <property type="entry name" value="Phosphoglycerate mutase-like"/>
    <property type="match status" value="1"/>
</dbReference>
<dbReference type="Pfam" id="PF00300">
    <property type="entry name" value="His_Phos_1"/>
    <property type="match status" value="1"/>
</dbReference>
<dbReference type="PANTHER" id="PTHR16469:SF27">
    <property type="entry name" value="UBIQUITIN-ASSOCIATED AND SH3 DOMAIN-CONTAINING BA-RELATED"/>
    <property type="match status" value="1"/>
</dbReference>
<proteinExistence type="predicted"/>
<dbReference type="InterPro" id="IPR051710">
    <property type="entry name" value="Phosphatase_SH3-domain"/>
</dbReference>
<evidence type="ECO:0000313" key="2">
    <source>
        <dbReference type="Proteomes" id="UP000298416"/>
    </source>
</evidence>
<dbReference type="EMBL" id="PNBA02000002">
    <property type="protein sequence ID" value="KAG6434481.1"/>
    <property type="molecule type" value="Genomic_DNA"/>
</dbReference>
<sequence length="253" mass="27781">MGLSDGDGSSQFRQNVVVMRHGDRLDNVAPLWSASAPRPWDPPLADDGHLRAYATGDKINKHLSFPIHRVFVSPFLRCLQTASGVASALCADDPIDPSKIKVSIEYGLCEMMNSLAIRPNVAPKDGIFSFDISQCESVLPAGTIDNTTEMVYKELPGWQETREGARDRYMQVITSLADKYPSENLLLVTHGEGVGTTIARCFEDVEVAEVEYCAYSVLQRSVVFEESKSFTAGQFVGSVKDLAGIQLMQVQET</sequence>